<comment type="cofactor">
    <cofactor evidence="1 6">
        <name>(R)-lipoate</name>
        <dbReference type="ChEBI" id="CHEBI:83088"/>
    </cofactor>
</comment>
<accession>A0A2V5LAT3</accession>
<reference evidence="10 11" key="1">
    <citation type="submission" date="2018-05" db="EMBL/GenBank/DDBJ databases">
        <title>Genetic diversity of glacier-inhabiting Cryobacterium bacteria in China and description of Cryobacterium mengkeensis sp. nov. and Arthrobacter glacialis sp. nov.</title>
        <authorList>
            <person name="Liu Q."/>
            <person name="Xin Y.-H."/>
        </authorList>
    </citation>
    <scope>NUCLEOTIDE SEQUENCE [LARGE SCALE GENOMIC DNA]</scope>
    <source>
        <strain evidence="10 11">LI2</strain>
    </source>
</reference>
<dbReference type="RefSeq" id="WP_110500567.1">
    <property type="nucleotide sequence ID" value="NZ_QJVD01000007.1"/>
</dbReference>
<evidence type="ECO:0000259" key="8">
    <source>
        <dbReference type="PROSITE" id="PS50968"/>
    </source>
</evidence>
<dbReference type="PROSITE" id="PS51826">
    <property type="entry name" value="PSBD"/>
    <property type="match status" value="1"/>
</dbReference>
<gene>
    <name evidence="10" type="ORF">CVV68_08500</name>
</gene>
<dbReference type="InterPro" id="IPR004167">
    <property type="entry name" value="PSBD"/>
</dbReference>
<evidence type="ECO:0000256" key="3">
    <source>
        <dbReference type="ARBA" id="ARBA00022679"/>
    </source>
</evidence>
<dbReference type="InterPro" id="IPR000089">
    <property type="entry name" value="Biotin_lipoyl"/>
</dbReference>
<dbReference type="Pfam" id="PF00198">
    <property type="entry name" value="2-oxoacid_dh"/>
    <property type="match status" value="1"/>
</dbReference>
<dbReference type="SUPFAM" id="SSF51230">
    <property type="entry name" value="Single hybrid motif"/>
    <property type="match status" value="1"/>
</dbReference>
<dbReference type="GO" id="GO:0005737">
    <property type="term" value="C:cytoplasm"/>
    <property type="evidence" value="ECO:0007669"/>
    <property type="project" value="TreeGrafter"/>
</dbReference>
<dbReference type="InterPro" id="IPR011053">
    <property type="entry name" value="Single_hybrid_motif"/>
</dbReference>
<organism evidence="10 11">
    <name type="scientific">Arthrobacter livingstonensis</name>
    <dbReference type="NCBI Taxonomy" id="670078"/>
    <lineage>
        <taxon>Bacteria</taxon>
        <taxon>Bacillati</taxon>
        <taxon>Actinomycetota</taxon>
        <taxon>Actinomycetes</taxon>
        <taxon>Micrococcales</taxon>
        <taxon>Micrococcaceae</taxon>
        <taxon>Arthrobacter</taxon>
    </lineage>
</organism>
<dbReference type="SUPFAM" id="SSF47005">
    <property type="entry name" value="Peripheral subunit-binding domain of 2-oxo acid dehydrogenase complex"/>
    <property type="match status" value="1"/>
</dbReference>
<proteinExistence type="inferred from homology"/>
<evidence type="ECO:0000256" key="6">
    <source>
        <dbReference type="RuleBase" id="RU003423"/>
    </source>
</evidence>
<feature type="compositionally biased region" description="Low complexity" evidence="7">
    <location>
        <begin position="102"/>
        <end position="145"/>
    </location>
</feature>
<sequence length="499" mass="50110">MSMQVFMLPDLGEGLVEAELVTWLVGVGDAVHVDQPIAEVETAKSVVEVPSPFEGTVATLHGAEGDTLEVGKPLISVAAPAPATDSGAPTPARSAVPTTPWAGAPEPSAGGAAASGSPVTVPTTTAAGASTPSEGAGPAPASGSGNVLIGYGTSGHGGPGRTRPSRHHHVTQESVIAAAETAAAAVATAPQRRAHLVVSPLVRKMAHDSGLSLADIPGTGADGLILRRDVESAMVPAAAPSVAPSAAPTGSAAGQRAAGAVDSRTGLRVLSRTPLTGVKKAAAAALSRSRREIPEATVWVDVDATALVGLRASMKARDGSAPSLLAFVARFVTAGLARFPALNTQLASADGTDTVVEFDGINLGFAAQTERGLMVPVLRGAQGRSARELDGAIRAVTGKAREGKAGTAELSGGTFTINNYGVFGVDGSAAIINYPEAAMLGIGRIADKPWVVDGQLCVRKLTELTLAFDHRVCDGAVAAGFLRFVADAMENPAAALADL</sequence>
<dbReference type="Gene3D" id="2.40.50.100">
    <property type="match status" value="1"/>
</dbReference>
<dbReference type="PANTHER" id="PTHR43178:SF5">
    <property type="entry name" value="LIPOAMIDE ACYLTRANSFERASE COMPONENT OF BRANCHED-CHAIN ALPHA-KETO ACID DEHYDROGENASE COMPLEX, MITOCHONDRIAL"/>
    <property type="match status" value="1"/>
</dbReference>
<dbReference type="SUPFAM" id="SSF52777">
    <property type="entry name" value="CoA-dependent acyltransferases"/>
    <property type="match status" value="1"/>
</dbReference>
<keyword evidence="5 6" id="KW-0012">Acyltransferase</keyword>
<keyword evidence="4 6" id="KW-0450">Lipoyl</keyword>
<comment type="caution">
    <text evidence="10">The sequence shown here is derived from an EMBL/GenBank/DDBJ whole genome shotgun (WGS) entry which is preliminary data.</text>
</comment>
<evidence type="ECO:0000256" key="4">
    <source>
        <dbReference type="ARBA" id="ARBA00022823"/>
    </source>
</evidence>
<dbReference type="PROSITE" id="PS00189">
    <property type="entry name" value="LIPOYL"/>
    <property type="match status" value="1"/>
</dbReference>
<evidence type="ECO:0000256" key="5">
    <source>
        <dbReference type="ARBA" id="ARBA00023315"/>
    </source>
</evidence>
<dbReference type="PROSITE" id="PS50968">
    <property type="entry name" value="BIOTINYL_LIPOYL"/>
    <property type="match status" value="1"/>
</dbReference>
<comment type="similarity">
    <text evidence="2 6">Belongs to the 2-oxoacid dehydrogenase family.</text>
</comment>
<dbReference type="AlphaFoldDB" id="A0A2V5LAT3"/>
<dbReference type="EC" id="2.3.1.-" evidence="6"/>
<protein>
    <recommendedName>
        <fullName evidence="6">Dihydrolipoamide acetyltransferase component of pyruvate dehydrogenase complex</fullName>
        <ecNumber evidence="6">2.3.1.-</ecNumber>
    </recommendedName>
</protein>
<dbReference type="GO" id="GO:0031405">
    <property type="term" value="F:lipoic acid binding"/>
    <property type="evidence" value="ECO:0007669"/>
    <property type="project" value="TreeGrafter"/>
</dbReference>
<dbReference type="CDD" id="cd06849">
    <property type="entry name" value="lipoyl_domain"/>
    <property type="match status" value="1"/>
</dbReference>
<dbReference type="InterPro" id="IPR001078">
    <property type="entry name" value="2-oxoacid_DH_actylTfrase"/>
</dbReference>
<feature type="domain" description="Lipoyl-binding" evidence="8">
    <location>
        <begin position="3"/>
        <end position="78"/>
    </location>
</feature>
<keyword evidence="3 6" id="KW-0808">Transferase</keyword>
<name>A0A2V5LAT3_9MICC</name>
<dbReference type="InterPro" id="IPR003016">
    <property type="entry name" value="2-oxoA_DH_lipoyl-BS"/>
</dbReference>
<dbReference type="Proteomes" id="UP000247832">
    <property type="component" value="Unassembled WGS sequence"/>
</dbReference>
<dbReference type="PANTHER" id="PTHR43178">
    <property type="entry name" value="DIHYDROLIPOAMIDE ACETYLTRANSFERASE COMPONENT OF PYRUVATE DEHYDROGENASE COMPLEX"/>
    <property type="match status" value="1"/>
</dbReference>
<keyword evidence="11" id="KW-1185">Reference proteome</keyword>
<dbReference type="GO" id="GO:0016407">
    <property type="term" value="F:acetyltransferase activity"/>
    <property type="evidence" value="ECO:0007669"/>
    <property type="project" value="TreeGrafter"/>
</dbReference>
<evidence type="ECO:0000256" key="2">
    <source>
        <dbReference type="ARBA" id="ARBA00007317"/>
    </source>
</evidence>
<evidence type="ECO:0000313" key="10">
    <source>
        <dbReference type="EMBL" id="PYI67892.1"/>
    </source>
</evidence>
<dbReference type="InterPro" id="IPR023213">
    <property type="entry name" value="CAT-like_dom_sf"/>
</dbReference>
<dbReference type="Pfam" id="PF00364">
    <property type="entry name" value="Biotin_lipoyl"/>
    <property type="match status" value="1"/>
</dbReference>
<evidence type="ECO:0000256" key="7">
    <source>
        <dbReference type="SAM" id="MobiDB-lite"/>
    </source>
</evidence>
<dbReference type="Gene3D" id="3.30.559.10">
    <property type="entry name" value="Chloramphenicol acetyltransferase-like domain"/>
    <property type="match status" value="1"/>
</dbReference>
<evidence type="ECO:0000313" key="11">
    <source>
        <dbReference type="Proteomes" id="UP000247832"/>
    </source>
</evidence>
<dbReference type="EMBL" id="QJVD01000007">
    <property type="protein sequence ID" value="PYI67892.1"/>
    <property type="molecule type" value="Genomic_DNA"/>
</dbReference>
<dbReference type="OrthoDB" id="9805770at2"/>
<feature type="region of interest" description="Disordered" evidence="7">
    <location>
        <begin position="79"/>
        <end position="168"/>
    </location>
</feature>
<evidence type="ECO:0000256" key="1">
    <source>
        <dbReference type="ARBA" id="ARBA00001938"/>
    </source>
</evidence>
<feature type="domain" description="Peripheral subunit-binding (PSBD)" evidence="9">
    <location>
        <begin position="197"/>
        <end position="234"/>
    </location>
</feature>
<dbReference type="Gene3D" id="4.10.320.10">
    <property type="entry name" value="E3-binding domain"/>
    <property type="match status" value="1"/>
</dbReference>
<dbReference type="InterPro" id="IPR036625">
    <property type="entry name" value="E3-bd_dom_sf"/>
</dbReference>
<dbReference type="Pfam" id="PF02817">
    <property type="entry name" value="E3_binding"/>
    <property type="match status" value="1"/>
</dbReference>
<evidence type="ECO:0000259" key="9">
    <source>
        <dbReference type="PROSITE" id="PS51826"/>
    </source>
</evidence>
<dbReference type="InterPro" id="IPR050743">
    <property type="entry name" value="2-oxoacid_DH_E2_comp"/>
</dbReference>